<protein>
    <recommendedName>
        <fullName evidence="3">DUF2971 domain-containing protein</fullName>
    </recommendedName>
</protein>
<comment type="caution">
    <text evidence="1">The sequence shown here is derived from an EMBL/GenBank/DDBJ whole genome shotgun (WGS) entry which is preliminary data.</text>
</comment>
<dbReference type="EMBL" id="JBEPMC010000013">
    <property type="protein sequence ID" value="MET3582676.1"/>
    <property type="molecule type" value="Genomic_DNA"/>
</dbReference>
<dbReference type="InterPro" id="IPR021352">
    <property type="entry name" value="DUF2971"/>
</dbReference>
<accession>A0ABV2GWK6</accession>
<dbReference type="Pfam" id="PF11185">
    <property type="entry name" value="DUF2971"/>
    <property type="match status" value="1"/>
</dbReference>
<reference evidence="1 2" key="1">
    <citation type="submission" date="2024-06" db="EMBL/GenBank/DDBJ databases">
        <title>Genomic Encyclopedia of Type Strains, Phase IV (KMG-IV): sequencing the most valuable type-strain genomes for metagenomic binning, comparative biology and taxonomic classification.</title>
        <authorList>
            <person name="Goeker M."/>
        </authorList>
    </citation>
    <scope>NUCLEOTIDE SEQUENCE [LARGE SCALE GENOMIC DNA]</scope>
    <source>
        <strain evidence="1 2">DSM 100022</strain>
    </source>
</reference>
<evidence type="ECO:0000313" key="2">
    <source>
        <dbReference type="Proteomes" id="UP001549204"/>
    </source>
</evidence>
<proteinExistence type="predicted"/>
<name>A0ABV2GWK6_9HYPH</name>
<keyword evidence="2" id="KW-1185">Reference proteome</keyword>
<sequence>MAQLKIYAKPSNLYRYRPLGPKAEQELNALVGHYIYCPAFSVMNDPMEGLYRPSARFTQNPLGEKSAARVHDALQKTGIASLSEVFDHEPMWAHYADQFAGMCVQYNVNRLLKGLDTKIALTRMMYSESEPVLLNDKSLAVDRARLCLSSKTVRWASEREWRLFKDNQGEAHYRDPKTVTKIFLGSRIGEADESAVRAACRALGVPVVKMAIDAYSLTFRSALTIRRKPSP</sequence>
<dbReference type="RefSeq" id="WP_263805066.1">
    <property type="nucleotide sequence ID" value="NZ_JBEPMC010000013.1"/>
</dbReference>
<evidence type="ECO:0000313" key="1">
    <source>
        <dbReference type="EMBL" id="MET3582676.1"/>
    </source>
</evidence>
<organism evidence="1 2">
    <name type="scientific">Mesorhizobium robiniae</name>
    <dbReference type="NCBI Taxonomy" id="559315"/>
    <lineage>
        <taxon>Bacteria</taxon>
        <taxon>Pseudomonadati</taxon>
        <taxon>Pseudomonadota</taxon>
        <taxon>Alphaproteobacteria</taxon>
        <taxon>Hyphomicrobiales</taxon>
        <taxon>Phyllobacteriaceae</taxon>
        <taxon>Mesorhizobium</taxon>
    </lineage>
</organism>
<dbReference type="Proteomes" id="UP001549204">
    <property type="component" value="Unassembled WGS sequence"/>
</dbReference>
<gene>
    <name evidence="1" type="ORF">ABID19_005738</name>
</gene>
<evidence type="ECO:0008006" key="3">
    <source>
        <dbReference type="Google" id="ProtNLM"/>
    </source>
</evidence>